<dbReference type="InterPro" id="IPR012854">
    <property type="entry name" value="Cu_amine_oxidase-like_N"/>
</dbReference>
<evidence type="ECO:0000256" key="1">
    <source>
        <dbReference type="SAM" id="SignalP"/>
    </source>
</evidence>
<dbReference type="SUPFAM" id="SSF55383">
    <property type="entry name" value="Copper amine oxidase, domain N"/>
    <property type="match status" value="1"/>
</dbReference>
<dbReference type="Proteomes" id="UP000027946">
    <property type="component" value="Unassembled WGS sequence"/>
</dbReference>
<feature type="domain" description="Copper amine oxidase-like N-terminal" evidence="2">
    <location>
        <begin position="39"/>
        <end position="89"/>
    </location>
</feature>
<organism evidence="3 4">
    <name type="scientific">Peptoclostridium litorale DSM 5388</name>
    <dbReference type="NCBI Taxonomy" id="1121324"/>
    <lineage>
        <taxon>Bacteria</taxon>
        <taxon>Bacillati</taxon>
        <taxon>Bacillota</taxon>
        <taxon>Clostridia</taxon>
        <taxon>Peptostreptococcales</taxon>
        <taxon>Peptoclostridiaceae</taxon>
        <taxon>Peptoclostridium</taxon>
    </lineage>
</organism>
<feature type="chain" id="PRO_5039551787" description="Copper amine oxidase-like N-terminal domain-containing protein" evidence="1">
    <location>
        <begin position="23"/>
        <end position="222"/>
    </location>
</feature>
<dbReference type="OrthoDB" id="1953244at2"/>
<accession>A0A069RE64</accession>
<dbReference type="PROSITE" id="PS51257">
    <property type="entry name" value="PROKAR_LIPOPROTEIN"/>
    <property type="match status" value="1"/>
</dbReference>
<name>A0A069RE64_PEPLI</name>
<evidence type="ECO:0000313" key="4">
    <source>
        <dbReference type="Proteomes" id="UP000027946"/>
    </source>
</evidence>
<keyword evidence="1" id="KW-0732">Signal</keyword>
<proteinExistence type="predicted"/>
<keyword evidence="4" id="KW-1185">Reference proteome</keyword>
<dbReference type="AlphaFoldDB" id="A0A069RE64"/>
<comment type="caution">
    <text evidence="3">The sequence shown here is derived from an EMBL/GenBank/DDBJ whole genome shotgun (WGS) entry which is preliminary data.</text>
</comment>
<evidence type="ECO:0000313" key="3">
    <source>
        <dbReference type="EMBL" id="KDR95033.1"/>
    </source>
</evidence>
<dbReference type="RefSeq" id="WP_038264879.1">
    <property type="nucleotide sequence ID" value="NZ_FSRH01000002.1"/>
</dbReference>
<sequence>MKKYILTTAIVFVISACSIYSAETAGEFNGFPTVNINYNGEKVKGDIPAVNFYGNTMVPIRGISEIFGALVEWNGAESTVEIKKPHIDMILCDYYGEASSFENAVEIEDSYGRSLIVDKIIGNPFSKFEVGTYTFNAYFDVSGLEGGKEYVDRVMIVDPEGNVIYNTTESQPYTLDKEQTGYIYTLGFESVLFGRPGIYKFLFQFKRGEQFVTVYERGVEVY</sequence>
<reference evidence="3 4" key="1">
    <citation type="submission" date="2014-03" db="EMBL/GenBank/DDBJ databases">
        <title>Genome sequence of Clostridium litorale W6, DSM 5388.</title>
        <authorList>
            <person name="Poehlein A."/>
            <person name="Jagirdar A."/>
            <person name="Khonsari B."/>
            <person name="Chibani C.M."/>
            <person name="Gutierrez Gutierrez D.A."/>
            <person name="Davydova E."/>
            <person name="Alghaithi H.S."/>
            <person name="Nair K.P."/>
            <person name="Dhamotharan K."/>
            <person name="Chandran L."/>
            <person name="G W."/>
            <person name="Daniel R."/>
        </authorList>
    </citation>
    <scope>NUCLEOTIDE SEQUENCE [LARGE SCALE GENOMIC DNA]</scope>
    <source>
        <strain evidence="3 4">W6</strain>
    </source>
</reference>
<feature type="signal peptide" evidence="1">
    <location>
        <begin position="1"/>
        <end position="22"/>
    </location>
</feature>
<dbReference type="InterPro" id="IPR036582">
    <property type="entry name" value="Mao_N_sf"/>
</dbReference>
<dbReference type="Pfam" id="PF07833">
    <property type="entry name" value="Cu_amine_oxidN1"/>
    <property type="match status" value="1"/>
</dbReference>
<gene>
    <name evidence="3" type="ORF">CLIT_11c00600</name>
</gene>
<dbReference type="eggNOG" id="ENOG5030IZR">
    <property type="taxonomic scope" value="Bacteria"/>
</dbReference>
<protein>
    <recommendedName>
        <fullName evidence="2">Copper amine oxidase-like N-terminal domain-containing protein</fullName>
    </recommendedName>
</protein>
<dbReference type="EMBL" id="JJMM01000011">
    <property type="protein sequence ID" value="KDR95033.1"/>
    <property type="molecule type" value="Genomic_DNA"/>
</dbReference>
<evidence type="ECO:0000259" key="2">
    <source>
        <dbReference type="Pfam" id="PF07833"/>
    </source>
</evidence>